<evidence type="ECO:0000313" key="1">
    <source>
        <dbReference type="EMBL" id="SJL18860.1"/>
    </source>
</evidence>
<accession>A0A284SCY6</accession>
<organism evidence="1 2">
    <name type="scientific">Armillaria ostoyae</name>
    <name type="common">Armillaria root rot fungus</name>
    <dbReference type="NCBI Taxonomy" id="47428"/>
    <lineage>
        <taxon>Eukaryota</taxon>
        <taxon>Fungi</taxon>
        <taxon>Dikarya</taxon>
        <taxon>Basidiomycota</taxon>
        <taxon>Agaricomycotina</taxon>
        <taxon>Agaricomycetes</taxon>
        <taxon>Agaricomycetidae</taxon>
        <taxon>Agaricales</taxon>
        <taxon>Marasmiineae</taxon>
        <taxon>Physalacriaceae</taxon>
        <taxon>Armillaria</taxon>
    </lineage>
</organism>
<proteinExistence type="predicted"/>
<gene>
    <name evidence="1" type="ORF">ARMOST_22462</name>
</gene>
<evidence type="ECO:0000313" key="2">
    <source>
        <dbReference type="Proteomes" id="UP000219338"/>
    </source>
</evidence>
<name>A0A284SCY6_ARMOS</name>
<sequence length="244" mass="28467">MPAPPSLPVNSSWNLSEAAFINYFFNSGCSPCFSCGRSVDNVFPNLTYRIYLCNNKACLGHFMSKKQDNLFTYDPQSTRHRQYEPILPLLLYDTFVDNKVYLSKQAKKELAWYQHLKSLGNEDTLLTRMTEKRRACHALREHAMKMHKWSDHYNRERIVANKKNVVFLMVMMHSAHLNYNIALATPTMRRTLQAFNLRLACLTLTVWRDIRGQVIQEHNELRESKKMSLKMGIKNSQTRDTLAA</sequence>
<dbReference type="OMA" id="CINAGCY"/>
<reference evidence="2" key="1">
    <citation type="journal article" date="2017" name="Nat. Ecol. Evol.">
        <title>Genome expansion and lineage-specific genetic innovations in the forest pathogenic fungi Armillaria.</title>
        <authorList>
            <person name="Sipos G."/>
            <person name="Prasanna A.N."/>
            <person name="Walter M.C."/>
            <person name="O'Connor E."/>
            <person name="Balint B."/>
            <person name="Krizsan K."/>
            <person name="Kiss B."/>
            <person name="Hess J."/>
            <person name="Varga T."/>
            <person name="Slot J."/>
            <person name="Riley R."/>
            <person name="Boka B."/>
            <person name="Rigling D."/>
            <person name="Barry K."/>
            <person name="Lee J."/>
            <person name="Mihaltcheva S."/>
            <person name="LaButti K."/>
            <person name="Lipzen A."/>
            <person name="Waldron R."/>
            <person name="Moloney N.M."/>
            <person name="Sperisen C."/>
            <person name="Kredics L."/>
            <person name="Vagvoelgyi C."/>
            <person name="Patrignani A."/>
            <person name="Fitzpatrick D."/>
            <person name="Nagy I."/>
            <person name="Doyle S."/>
            <person name="Anderson J.B."/>
            <person name="Grigoriev I.V."/>
            <person name="Gueldener U."/>
            <person name="Muensterkoetter M."/>
            <person name="Nagy L.G."/>
        </authorList>
    </citation>
    <scope>NUCLEOTIDE SEQUENCE [LARGE SCALE GENOMIC DNA]</scope>
    <source>
        <strain evidence="2">C18/9</strain>
    </source>
</reference>
<dbReference type="OrthoDB" id="2994510at2759"/>
<dbReference type="AlphaFoldDB" id="A0A284SCY6"/>
<dbReference type="Proteomes" id="UP000219338">
    <property type="component" value="Unassembled WGS sequence"/>
</dbReference>
<keyword evidence="2" id="KW-1185">Reference proteome</keyword>
<protein>
    <submittedName>
        <fullName evidence="1">Uncharacterized protein</fullName>
    </submittedName>
</protein>
<dbReference type="EMBL" id="FUEG01000072">
    <property type="protein sequence ID" value="SJL18860.1"/>
    <property type="molecule type" value="Genomic_DNA"/>
</dbReference>